<feature type="transmembrane region" description="Helical" evidence="1">
    <location>
        <begin position="72"/>
        <end position="92"/>
    </location>
</feature>
<evidence type="ECO:0000313" key="3">
    <source>
        <dbReference type="EMBL" id="OSD03775.1"/>
    </source>
</evidence>
<feature type="transmembrane region" description="Helical" evidence="1">
    <location>
        <begin position="31"/>
        <end position="52"/>
    </location>
</feature>
<accession>A0A1Y2IRL2</accession>
<dbReference type="OrthoDB" id="2756498at2759"/>
<name>A0A1Y2IRL2_TRAC3</name>
<keyword evidence="1" id="KW-0472">Membrane</keyword>
<sequence>MNIDHAYHSCIAASNHIKVFQTAIEEALWKAFVPTAGYIELSCTILIVYEYLLTIDMERRAIWSRKMSAPTVLFYVNRYTLLVFGLALVLWGLVVWDKDSPSCIAPAVMQTVASIVMEACYVAFSALRIHAINNYRWFWTVLIILLGSIPFPINLADLIEERYLTLQPILLGCEVAKTSGITLDDPVWQRGIWGMAVKKVDHLVSDGRNRRRGKEDIHGCLVGLSPLARRDNFLLPVSSDPYIDHGHRCQASYLFRAHQLHVSRRLRFSQSRRGASIEVDCSSPGSCLSR</sequence>
<evidence type="ECO:0000256" key="1">
    <source>
        <dbReference type="SAM" id="Phobius"/>
    </source>
</evidence>
<gene>
    <name evidence="3" type="ORF">PYCCODRAFT_196323</name>
</gene>
<feature type="domain" description="DUF6533" evidence="2">
    <location>
        <begin position="38"/>
        <end position="82"/>
    </location>
</feature>
<dbReference type="EMBL" id="KZ084099">
    <property type="protein sequence ID" value="OSD03775.1"/>
    <property type="molecule type" value="Genomic_DNA"/>
</dbReference>
<keyword evidence="1" id="KW-1133">Transmembrane helix</keyword>
<proteinExistence type="predicted"/>
<dbReference type="InterPro" id="IPR045340">
    <property type="entry name" value="DUF6533"/>
</dbReference>
<feature type="transmembrane region" description="Helical" evidence="1">
    <location>
        <begin position="136"/>
        <end position="153"/>
    </location>
</feature>
<keyword evidence="1" id="KW-0812">Transmembrane</keyword>
<dbReference type="STRING" id="1353009.A0A1Y2IRL2"/>
<reference evidence="3 4" key="1">
    <citation type="journal article" date="2015" name="Biotechnol. Biofuels">
        <title>Enhanced degradation of softwood versus hardwood by the white-rot fungus Pycnoporus coccineus.</title>
        <authorList>
            <person name="Couturier M."/>
            <person name="Navarro D."/>
            <person name="Chevret D."/>
            <person name="Henrissat B."/>
            <person name="Piumi F."/>
            <person name="Ruiz-Duenas F.J."/>
            <person name="Martinez A.T."/>
            <person name="Grigoriev I.V."/>
            <person name="Riley R."/>
            <person name="Lipzen A."/>
            <person name="Berrin J.G."/>
            <person name="Master E.R."/>
            <person name="Rosso M.N."/>
        </authorList>
    </citation>
    <scope>NUCLEOTIDE SEQUENCE [LARGE SCALE GENOMIC DNA]</scope>
    <source>
        <strain evidence="3 4">BRFM310</strain>
    </source>
</reference>
<dbReference type="Pfam" id="PF20151">
    <property type="entry name" value="DUF6533"/>
    <property type="match status" value="1"/>
</dbReference>
<protein>
    <recommendedName>
        <fullName evidence="2">DUF6533 domain-containing protein</fullName>
    </recommendedName>
</protein>
<dbReference type="AlphaFoldDB" id="A0A1Y2IRL2"/>
<dbReference type="Proteomes" id="UP000193067">
    <property type="component" value="Unassembled WGS sequence"/>
</dbReference>
<feature type="transmembrane region" description="Helical" evidence="1">
    <location>
        <begin position="104"/>
        <end position="124"/>
    </location>
</feature>
<keyword evidence="4" id="KW-1185">Reference proteome</keyword>
<organism evidence="3 4">
    <name type="scientific">Trametes coccinea (strain BRFM310)</name>
    <name type="common">Pycnoporus coccineus</name>
    <dbReference type="NCBI Taxonomy" id="1353009"/>
    <lineage>
        <taxon>Eukaryota</taxon>
        <taxon>Fungi</taxon>
        <taxon>Dikarya</taxon>
        <taxon>Basidiomycota</taxon>
        <taxon>Agaricomycotina</taxon>
        <taxon>Agaricomycetes</taxon>
        <taxon>Polyporales</taxon>
        <taxon>Polyporaceae</taxon>
        <taxon>Trametes</taxon>
    </lineage>
</organism>
<evidence type="ECO:0000259" key="2">
    <source>
        <dbReference type="Pfam" id="PF20151"/>
    </source>
</evidence>
<evidence type="ECO:0000313" key="4">
    <source>
        <dbReference type="Proteomes" id="UP000193067"/>
    </source>
</evidence>